<sequence length="390" mass="45252">MNPAKIRRSVDETDLDNKRPGESTTEPSSQDIIPLESSSRLLQLPVELVLLISEHLSPPEVLLLSNTCRALYAIVNHRVPRKQYENRTILDLDRWDYGQYLFFKMRDLPKNKYLVCEVCLTRLPEKEWLPSRPKSQIRCSKCKGMVLSNCPFGGWLDADGHDNTYVLQVDRVKLALRYRGLIDELGPGNELQPHLDDLMKPWSGDLPVGYSREDLIHRCGFCVTPRFIDGRFLVHTEWCLAYEDDCGISAMDGLQLCSHNWFFNKHLMDESRYDEYHRTPLHNIFKFYTYLGHGSLRAGCSECHTDFEVEGCLDELTIRSWQDLGTGEDIPLPLWARRRSRHAYYYQYRSGSWGVTDTPRVPGSVYKLWNPEKEPWTDCCNESMSSDEEG</sequence>
<reference evidence="3 4" key="1">
    <citation type="journal article" date="2014" name="Genome Biol. Evol.">
        <title>Comparative genomics and transcriptomics analyses reveal divergent lifestyle features of nematode endoparasitic fungus Hirsutella minnesotensis.</title>
        <authorList>
            <person name="Lai Y."/>
            <person name="Liu K."/>
            <person name="Zhang X."/>
            <person name="Zhang X."/>
            <person name="Li K."/>
            <person name="Wang N."/>
            <person name="Shu C."/>
            <person name="Wu Y."/>
            <person name="Wang C."/>
            <person name="Bushley K.E."/>
            <person name="Xiang M."/>
            <person name="Liu X."/>
        </authorList>
    </citation>
    <scope>NUCLEOTIDE SEQUENCE [LARGE SCALE GENOMIC DNA]</scope>
    <source>
        <strain evidence="3 4">3608</strain>
    </source>
</reference>
<feature type="domain" description="F-box" evidence="2">
    <location>
        <begin position="38"/>
        <end position="87"/>
    </location>
</feature>
<dbReference type="PROSITE" id="PS50181">
    <property type="entry name" value="FBOX"/>
    <property type="match status" value="1"/>
</dbReference>
<proteinExistence type="predicted"/>
<accession>A0A0F7ZTU5</accession>
<feature type="compositionally biased region" description="Basic and acidic residues" evidence="1">
    <location>
        <begin position="8"/>
        <end position="21"/>
    </location>
</feature>
<dbReference type="Pfam" id="PF12937">
    <property type="entry name" value="F-box-like"/>
    <property type="match status" value="1"/>
</dbReference>
<dbReference type="SUPFAM" id="SSF81383">
    <property type="entry name" value="F-box domain"/>
    <property type="match status" value="1"/>
</dbReference>
<evidence type="ECO:0000313" key="4">
    <source>
        <dbReference type="Proteomes" id="UP000054481"/>
    </source>
</evidence>
<evidence type="ECO:0000259" key="2">
    <source>
        <dbReference type="PROSITE" id="PS50181"/>
    </source>
</evidence>
<dbReference type="OrthoDB" id="3766406at2759"/>
<keyword evidence="4" id="KW-1185">Reference proteome</keyword>
<dbReference type="InterPro" id="IPR001810">
    <property type="entry name" value="F-box_dom"/>
</dbReference>
<protein>
    <recommendedName>
        <fullName evidence="2">F-box domain-containing protein</fullName>
    </recommendedName>
</protein>
<dbReference type="EMBL" id="KQ030532">
    <property type="protein sequence ID" value="KJZ73723.1"/>
    <property type="molecule type" value="Genomic_DNA"/>
</dbReference>
<gene>
    <name evidence="3" type="ORF">HIM_06841</name>
</gene>
<dbReference type="CDD" id="cd09917">
    <property type="entry name" value="F-box_SF"/>
    <property type="match status" value="1"/>
</dbReference>
<dbReference type="Proteomes" id="UP000054481">
    <property type="component" value="Unassembled WGS sequence"/>
</dbReference>
<evidence type="ECO:0000313" key="3">
    <source>
        <dbReference type="EMBL" id="KJZ73723.1"/>
    </source>
</evidence>
<name>A0A0F7ZTU5_9HYPO</name>
<dbReference type="InterPro" id="IPR036047">
    <property type="entry name" value="F-box-like_dom_sf"/>
</dbReference>
<organism evidence="3 4">
    <name type="scientific">Hirsutella minnesotensis 3608</name>
    <dbReference type="NCBI Taxonomy" id="1043627"/>
    <lineage>
        <taxon>Eukaryota</taxon>
        <taxon>Fungi</taxon>
        <taxon>Dikarya</taxon>
        <taxon>Ascomycota</taxon>
        <taxon>Pezizomycotina</taxon>
        <taxon>Sordariomycetes</taxon>
        <taxon>Hypocreomycetidae</taxon>
        <taxon>Hypocreales</taxon>
        <taxon>Ophiocordycipitaceae</taxon>
        <taxon>Hirsutella</taxon>
    </lineage>
</organism>
<evidence type="ECO:0000256" key="1">
    <source>
        <dbReference type="SAM" id="MobiDB-lite"/>
    </source>
</evidence>
<feature type="region of interest" description="Disordered" evidence="1">
    <location>
        <begin position="1"/>
        <end position="30"/>
    </location>
</feature>
<dbReference type="SMART" id="SM00256">
    <property type="entry name" value="FBOX"/>
    <property type="match status" value="1"/>
</dbReference>
<dbReference type="AlphaFoldDB" id="A0A0F7ZTU5"/>